<evidence type="ECO:0000256" key="1">
    <source>
        <dbReference type="ARBA" id="ARBA00004651"/>
    </source>
</evidence>
<keyword evidence="10" id="KW-0808">Transferase</keyword>
<comment type="subcellular location">
    <subcellularLocation>
        <location evidence="1">Cell membrane</location>
        <topology evidence="1">Multi-pass membrane protein</topology>
    </subcellularLocation>
</comment>
<feature type="transmembrane region" description="Helical" evidence="9">
    <location>
        <begin position="208"/>
        <end position="241"/>
    </location>
</feature>
<dbReference type="RefSeq" id="WP_014063412.1">
    <property type="nucleotide sequence ID" value="NC_015958.1"/>
</dbReference>
<feature type="transmembrane region" description="Helical" evidence="9">
    <location>
        <begin position="97"/>
        <end position="119"/>
    </location>
</feature>
<dbReference type="Pfam" id="PF03609">
    <property type="entry name" value="EII-Sor"/>
    <property type="match status" value="1"/>
</dbReference>
<evidence type="ECO:0000256" key="2">
    <source>
        <dbReference type="ARBA" id="ARBA00022448"/>
    </source>
</evidence>
<keyword evidence="6 9" id="KW-0812">Transmembrane</keyword>
<evidence type="ECO:0000313" key="11">
    <source>
        <dbReference type="Proteomes" id="UP000008276"/>
    </source>
</evidence>
<evidence type="ECO:0000256" key="7">
    <source>
        <dbReference type="ARBA" id="ARBA00022989"/>
    </source>
</evidence>
<dbReference type="HOGENOM" id="CLU_069101_3_0_9"/>
<organism evidence="10 11">
    <name type="scientific">Thermoanaerobacter wiegelii Rt8.B1</name>
    <dbReference type="NCBI Taxonomy" id="697303"/>
    <lineage>
        <taxon>Bacteria</taxon>
        <taxon>Bacillati</taxon>
        <taxon>Bacillota</taxon>
        <taxon>Clostridia</taxon>
        <taxon>Thermoanaerobacterales</taxon>
        <taxon>Thermoanaerobacteraceae</taxon>
        <taxon>Thermoanaerobacter</taxon>
    </lineage>
</organism>
<proteinExistence type="predicted"/>
<evidence type="ECO:0000256" key="3">
    <source>
        <dbReference type="ARBA" id="ARBA00022475"/>
    </source>
</evidence>
<dbReference type="eggNOG" id="COG3715">
    <property type="taxonomic scope" value="Bacteria"/>
</dbReference>
<gene>
    <name evidence="10" type="ORF">Thewi_2131</name>
</gene>
<keyword evidence="4" id="KW-0762">Sugar transport</keyword>
<sequence>MLLKAILIGIFCYLGSLSTPWILGTTGGWYTLTRPLVSGMIVGLILGDVQKGILIGVAVQAVYIALITPGGTMPADLNFVAYPAIALGVLSGADPKVAVTLAATIGIAGTIVFNFMMVLNSVYAHMGDRFVEKGDFRGIVLVNAVYPQITNFLLRFIPSFIAVYFGAPYIQHFVTATPKVVIDIMSVLGGMLPAVGIGILLKQVVKDVSLLAFFAVGFIAVVFLKLNMVALAMLGIAFAVMHYKYSSSNKEAIENEQ</sequence>
<dbReference type="PANTHER" id="PTHR32502:SF8">
    <property type="entry name" value="N-ACETYLGALACTOSAMINE PERMEASE IIC COMPONENT 1"/>
    <property type="match status" value="1"/>
</dbReference>
<protein>
    <submittedName>
        <fullName evidence="10">Phosphotransferase system PTS sorbose-specific IIC subunit</fullName>
    </submittedName>
</protein>
<evidence type="ECO:0000313" key="10">
    <source>
        <dbReference type="EMBL" id="AEM79483.1"/>
    </source>
</evidence>
<evidence type="ECO:0000256" key="5">
    <source>
        <dbReference type="ARBA" id="ARBA00022683"/>
    </source>
</evidence>
<evidence type="ECO:0000256" key="6">
    <source>
        <dbReference type="ARBA" id="ARBA00022692"/>
    </source>
</evidence>
<dbReference type="STRING" id="697303.Thewi_2131"/>
<feature type="transmembrane region" description="Helical" evidence="9">
    <location>
        <begin position="180"/>
        <end position="201"/>
    </location>
</feature>
<evidence type="ECO:0000256" key="8">
    <source>
        <dbReference type="ARBA" id="ARBA00023136"/>
    </source>
</evidence>
<accession>G2MTU8</accession>
<keyword evidence="7 9" id="KW-1133">Transmembrane helix</keyword>
<keyword evidence="8 9" id="KW-0472">Membrane</keyword>
<dbReference type="InterPro" id="IPR004700">
    <property type="entry name" value="PTS_IIC_man"/>
</dbReference>
<dbReference type="InterPro" id="IPR050303">
    <property type="entry name" value="GatZ_KbaZ_carbometab"/>
</dbReference>
<dbReference type="GO" id="GO:0005886">
    <property type="term" value="C:plasma membrane"/>
    <property type="evidence" value="ECO:0007669"/>
    <property type="project" value="UniProtKB-SubCell"/>
</dbReference>
<dbReference type="AlphaFoldDB" id="G2MTU8"/>
<dbReference type="GO" id="GO:0009401">
    <property type="term" value="P:phosphoenolpyruvate-dependent sugar phosphotransferase system"/>
    <property type="evidence" value="ECO:0007669"/>
    <property type="project" value="UniProtKB-KW"/>
</dbReference>
<keyword evidence="3" id="KW-1003">Cell membrane</keyword>
<evidence type="ECO:0000256" key="9">
    <source>
        <dbReference type="SAM" id="Phobius"/>
    </source>
</evidence>
<dbReference type="PROSITE" id="PS51106">
    <property type="entry name" value="PTS_EIIC_TYPE_4"/>
    <property type="match status" value="1"/>
</dbReference>
<name>G2MTU8_9THEO</name>
<dbReference type="KEGG" id="twi:Thewi_2131"/>
<dbReference type="EMBL" id="CP002991">
    <property type="protein sequence ID" value="AEM79483.1"/>
    <property type="molecule type" value="Genomic_DNA"/>
</dbReference>
<keyword evidence="5" id="KW-0598">Phosphotransferase system</keyword>
<dbReference type="Proteomes" id="UP000008276">
    <property type="component" value="Chromosome"/>
</dbReference>
<evidence type="ECO:0000256" key="4">
    <source>
        <dbReference type="ARBA" id="ARBA00022597"/>
    </source>
</evidence>
<feature type="transmembrane region" description="Helical" evidence="9">
    <location>
        <begin position="5"/>
        <end position="23"/>
    </location>
</feature>
<dbReference type="GO" id="GO:0016740">
    <property type="term" value="F:transferase activity"/>
    <property type="evidence" value="ECO:0007669"/>
    <property type="project" value="UniProtKB-KW"/>
</dbReference>
<keyword evidence="11" id="KW-1185">Reference proteome</keyword>
<reference evidence="10 11" key="1">
    <citation type="submission" date="2011-08" db="EMBL/GenBank/DDBJ databases">
        <title>Complete sequence of Thermoanaerobacter wiegelii Rt8.B1.</title>
        <authorList>
            <consortium name="US DOE Joint Genome Institute"/>
            <person name="Lucas S."/>
            <person name="Han J."/>
            <person name="Lapidus A."/>
            <person name="Cheng J.-F."/>
            <person name="Goodwin L."/>
            <person name="Pitluck S."/>
            <person name="Peters L."/>
            <person name="Mikhailova N."/>
            <person name="Zeytun A."/>
            <person name="Daligault H."/>
            <person name="Detter J.C."/>
            <person name="Han C."/>
            <person name="Tapia R."/>
            <person name="Land M."/>
            <person name="Hauser L."/>
            <person name="Kyrpides N."/>
            <person name="Ivanova N."/>
            <person name="Pagani I."/>
            <person name="Hemme C."/>
            <person name="Woyke T."/>
        </authorList>
    </citation>
    <scope>NUCLEOTIDE SEQUENCE [LARGE SCALE GENOMIC DNA]</scope>
    <source>
        <strain evidence="10 11">Rt8.B1</strain>
    </source>
</reference>
<feature type="transmembrane region" description="Helical" evidence="9">
    <location>
        <begin position="152"/>
        <end position="174"/>
    </location>
</feature>
<keyword evidence="2" id="KW-0813">Transport</keyword>
<feature type="transmembrane region" description="Helical" evidence="9">
    <location>
        <begin position="29"/>
        <end position="46"/>
    </location>
</feature>
<dbReference type="PANTHER" id="PTHR32502">
    <property type="entry name" value="N-ACETYLGALACTOSAMINE PERMEASE II COMPONENT-RELATED"/>
    <property type="match status" value="1"/>
</dbReference>
<feature type="transmembrane region" description="Helical" evidence="9">
    <location>
        <begin position="53"/>
        <end position="72"/>
    </location>
</feature>